<dbReference type="PANTHER" id="PTHR30041:SF8">
    <property type="entry name" value="PROTEIN YFFB"/>
    <property type="match status" value="1"/>
</dbReference>
<dbReference type="EMBL" id="BX548174">
    <property type="protein sequence ID" value="CAE18971.1"/>
    <property type="molecule type" value="Genomic_DNA"/>
</dbReference>
<dbReference type="CDD" id="cd03036">
    <property type="entry name" value="ArsC_like"/>
    <property type="match status" value="1"/>
</dbReference>
<organism evidence="2 3">
    <name type="scientific">Prochlorococcus marinus subsp. pastoris (strain CCMP1986 / NIES-2087 / MED4)</name>
    <dbReference type="NCBI Taxonomy" id="59919"/>
    <lineage>
        <taxon>Bacteria</taxon>
        <taxon>Bacillati</taxon>
        <taxon>Cyanobacteriota</taxon>
        <taxon>Cyanophyceae</taxon>
        <taxon>Synechococcales</taxon>
        <taxon>Prochlorococcaceae</taxon>
        <taxon>Prochlorococcus</taxon>
    </lineage>
</organism>
<dbReference type="Pfam" id="PF03960">
    <property type="entry name" value="ArsC"/>
    <property type="match status" value="1"/>
</dbReference>
<dbReference type="AlphaFoldDB" id="Q7V2G8"/>
<evidence type="ECO:0000313" key="2">
    <source>
        <dbReference type="EMBL" id="CAE18971.1"/>
    </source>
</evidence>
<evidence type="ECO:0000256" key="1">
    <source>
        <dbReference type="PROSITE-ProRule" id="PRU01282"/>
    </source>
</evidence>
<accession>Q7V2G8</accession>
<dbReference type="KEGG" id="pmm:PMM0512"/>
<sequence>MLNKLKRVIFYSYPKCSTCRKASKWLDQNNINYQLIDIVKEQPSKKFLEMALIQFSLDIKKIFNTRGKSYKSIGIDILDLTQKKIIELLSNDGKLIKRPFLIINESKLILGFNESEYIANLK</sequence>
<name>Q7V2G8_PROMP</name>
<dbReference type="STRING" id="59919.PMM0512"/>
<protein>
    <submittedName>
        <fullName evidence="2">Putative arsenate reductase</fullName>
    </submittedName>
</protein>
<dbReference type="PROSITE" id="PS51353">
    <property type="entry name" value="ARSC"/>
    <property type="match status" value="1"/>
</dbReference>
<dbReference type="NCBIfam" id="TIGR01617">
    <property type="entry name" value="arsC_related"/>
    <property type="match status" value="1"/>
</dbReference>
<comment type="similarity">
    <text evidence="1">Belongs to the ArsC family.</text>
</comment>
<dbReference type="SUPFAM" id="SSF52833">
    <property type="entry name" value="Thioredoxin-like"/>
    <property type="match status" value="1"/>
</dbReference>
<dbReference type="InterPro" id="IPR006660">
    <property type="entry name" value="Arsenate_reductase-like"/>
</dbReference>
<reference evidence="2 3" key="1">
    <citation type="journal article" date="2003" name="Nature">
        <title>Genome divergence in two Prochlorococcus ecotypes reflects oceanic niche differentiation.</title>
        <authorList>
            <person name="Rocap G."/>
            <person name="Larimer F.W."/>
            <person name="Lamerdin J.E."/>
            <person name="Malfatti S."/>
            <person name="Chain P."/>
            <person name="Ahlgren N.A."/>
            <person name="Arellano A."/>
            <person name="Coleman M."/>
            <person name="Hauser L."/>
            <person name="Hess W.R."/>
            <person name="Johnson Z.I."/>
            <person name="Land M.L."/>
            <person name="Lindell D."/>
            <person name="Post A.F."/>
            <person name="Regala W."/>
            <person name="Shah M."/>
            <person name="Shaw S.L."/>
            <person name="Steglich C."/>
            <person name="Sullivan M.B."/>
            <person name="Ting C.S."/>
            <person name="Tolonen A."/>
            <person name="Webb E.A."/>
            <person name="Zinser E.R."/>
            <person name="Chisholm S.W."/>
        </authorList>
    </citation>
    <scope>NUCLEOTIDE SEQUENCE [LARGE SCALE GENOMIC DNA]</scope>
    <source>
        <strain evidence="3">CCMP1986 / NIES-2087 / MED4</strain>
    </source>
</reference>
<dbReference type="HOGENOM" id="CLU_116644_2_0_3"/>
<dbReference type="PANTHER" id="PTHR30041">
    <property type="entry name" value="ARSENATE REDUCTASE"/>
    <property type="match status" value="1"/>
</dbReference>
<proteinExistence type="inferred from homology"/>
<dbReference type="InterPro" id="IPR006504">
    <property type="entry name" value="Tscrpt_reg_Spx/MgsR"/>
</dbReference>
<dbReference type="eggNOG" id="COG1393">
    <property type="taxonomic scope" value="Bacteria"/>
</dbReference>
<gene>
    <name evidence="2" type="ordered locus">PMM0512</name>
</gene>
<dbReference type="InterPro" id="IPR036249">
    <property type="entry name" value="Thioredoxin-like_sf"/>
</dbReference>
<evidence type="ECO:0000313" key="3">
    <source>
        <dbReference type="Proteomes" id="UP000001026"/>
    </source>
</evidence>
<dbReference type="Gene3D" id="3.40.30.10">
    <property type="entry name" value="Glutaredoxin"/>
    <property type="match status" value="1"/>
</dbReference>
<dbReference type="Proteomes" id="UP000001026">
    <property type="component" value="Chromosome"/>
</dbReference>